<sequence>RAMEIETRSINVIGMVKRVEQFEDEIYFLNDERKLEVRMDMMMPICRTVTTTLEGVQCCGDNIAWGCKTLDTRYERVDEQNMEQGYSVVWSSVQASSREDLPVDICKTHTGFYDPQLQCTP</sequence>
<evidence type="ECO:0000313" key="2">
    <source>
        <dbReference type="Proteomes" id="UP000823775"/>
    </source>
</evidence>
<keyword evidence="2" id="KW-1185">Reference proteome</keyword>
<gene>
    <name evidence="1" type="ORF">HAX54_015924</name>
</gene>
<feature type="non-terminal residue" evidence="1">
    <location>
        <position position="1"/>
    </location>
</feature>
<reference evidence="1 2" key="1">
    <citation type="journal article" date="2021" name="BMC Genomics">
        <title>Datura genome reveals duplications of psychoactive alkaloid biosynthetic genes and high mutation rate following tissue culture.</title>
        <authorList>
            <person name="Rajewski A."/>
            <person name="Carter-House D."/>
            <person name="Stajich J."/>
            <person name="Litt A."/>
        </authorList>
    </citation>
    <scope>NUCLEOTIDE SEQUENCE [LARGE SCALE GENOMIC DNA]</scope>
    <source>
        <strain evidence="1">AR-01</strain>
    </source>
</reference>
<dbReference type="EMBL" id="JACEIK010002025">
    <property type="protein sequence ID" value="MCD9558522.1"/>
    <property type="molecule type" value="Genomic_DNA"/>
</dbReference>
<accession>A0ABS8UKA7</accession>
<name>A0ABS8UKA7_DATST</name>
<evidence type="ECO:0000313" key="1">
    <source>
        <dbReference type="EMBL" id="MCD9558522.1"/>
    </source>
</evidence>
<proteinExistence type="predicted"/>
<organism evidence="1 2">
    <name type="scientific">Datura stramonium</name>
    <name type="common">Jimsonweed</name>
    <name type="synonym">Common thornapple</name>
    <dbReference type="NCBI Taxonomy" id="4076"/>
    <lineage>
        <taxon>Eukaryota</taxon>
        <taxon>Viridiplantae</taxon>
        <taxon>Streptophyta</taxon>
        <taxon>Embryophyta</taxon>
        <taxon>Tracheophyta</taxon>
        <taxon>Spermatophyta</taxon>
        <taxon>Magnoliopsida</taxon>
        <taxon>eudicotyledons</taxon>
        <taxon>Gunneridae</taxon>
        <taxon>Pentapetalae</taxon>
        <taxon>asterids</taxon>
        <taxon>lamiids</taxon>
        <taxon>Solanales</taxon>
        <taxon>Solanaceae</taxon>
        <taxon>Solanoideae</taxon>
        <taxon>Datureae</taxon>
        <taxon>Datura</taxon>
    </lineage>
</organism>
<protein>
    <submittedName>
        <fullName evidence="1">Uncharacterized protein</fullName>
    </submittedName>
</protein>
<dbReference type="Proteomes" id="UP000823775">
    <property type="component" value="Unassembled WGS sequence"/>
</dbReference>
<comment type="caution">
    <text evidence="1">The sequence shown here is derived from an EMBL/GenBank/DDBJ whole genome shotgun (WGS) entry which is preliminary data.</text>
</comment>